<dbReference type="InterPro" id="IPR000150">
    <property type="entry name" value="Cof"/>
</dbReference>
<dbReference type="SFLD" id="SFLDG01140">
    <property type="entry name" value="C2.B:_Phosphomannomutase_and_P"/>
    <property type="match status" value="1"/>
</dbReference>
<evidence type="ECO:0000313" key="1">
    <source>
        <dbReference type="EMBL" id="MSS02432.1"/>
    </source>
</evidence>
<dbReference type="RefSeq" id="WP_154461628.1">
    <property type="nucleotide sequence ID" value="NZ_JAQYTQ010000106.1"/>
</dbReference>
<dbReference type="InterPro" id="IPR036412">
    <property type="entry name" value="HAD-like_sf"/>
</dbReference>
<name>A0A7X2T4F9_9FIRM</name>
<organism evidence="1 2">
    <name type="scientific">Floccifex porci</name>
    <dbReference type="NCBI Taxonomy" id="2606629"/>
    <lineage>
        <taxon>Bacteria</taxon>
        <taxon>Bacillati</taxon>
        <taxon>Bacillota</taxon>
        <taxon>Erysipelotrichia</taxon>
        <taxon>Erysipelotrichales</taxon>
        <taxon>Erysipelotrichaceae</taxon>
        <taxon>Floccifex</taxon>
    </lineage>
</organism>
<dbReference type="NCBIfam" id="TIGR01484">
    <property type="entry name" value="HAD-SF-IIB"/>
    <property type="match status" value="1"/>
</dbReference>
<dbReference type="Proteomes" id="UP000470082">
    <property type="component" value="Unassembled WGS sequence"/>
</dbReference>
<dbReference type="GO" id="GO:0016791">
    <property type="term" value="F:phosphatase activity"/>
    <property type="evidence" value="ECO:0007669"/>
    <property type="project" value="UniProtKB-ARBA"/>
</dbReference>
<dbReference type="GO" id="GO:0005829">
    <property type="term" value="C:cytosol"/>
    <property type="evidence" value="ECO:0007669"/>
    <property type="project" value="TreeGrafter"/>
</dbReference>
<dbReference type="EMBL" id="VUMM01000034">
    <property type="protein sequence ID" value="MSS02432.1"/>
    <property type="molecule type" value="Genomic_DNA"/>
</dbReference>
<gene>
    <name evidence="1" type="ORF">FYJ50_10155</name>
</gene>
<proteinExistence type="predicted"/>
<dbReference type="InterPro" id="IPR006379">
    <property type="entry name" value="HAD-SF_hydro_IIB"/>
</dbReference>
<keyword evidence="2" id="KW-1185">Reference proteome</keyword>
<dbReference type="AlphaFoldDB" id="A0A7X2T4F9"/>
<reference evidence="1 2" key="1">
    <citation type="submission" date="2019-08" db="EMBL/GenBank/DDBJ databases">
        <title>In-depth cultivation of the pig gut microbiome towards novel bacterial diversity and tailored functional studies.</title>
        <authorList>
            <person name="Wylensek D."/>
            <person name="Hitch T.C.A."/>
            <person name="Clavel T."/>
        </authorList>
    </citation>
    <scope>NUCLEOTIDE SEQUENCE [LARGE SCALE GENOMIC DNA]</scope>
    <source>
        <strain evidence="1 2">LKV-178-WT-2G</strain>
    </source>
</reference>
<accession>A0A7X2T4F9</accession>
<dbReference type="NCBIfam" id="TIGR00099">
    <property type="entry name" value="Cof-subfamily"/>
    <property type="match status" value="1"/>
</dbReference>
<dbReference type="SFLD" id="SFLDS00003">
    <property type="entry name" value="Haloacid_Dehalogenase"/>
    <property type="match status" value="1"/>
</dbReference>
<dbReference type="PANTHER" id="PTHR10000">
    <property type="entry name" value="PHOSPHOSERINE PHOSPHATASE"/>
    <property type="match status" value="1"/>
</dbReference>
<dbReference type="Pfam" id="PF08282">
    <property type="entry name" value="Hydrolase_3"/>
    <property type="match status" value="1"/>
</dbReference>
<dbReference type="PANTHER" id="PTHR10000:SF8">
    <property type="entry name" value="HAD SUPERFAMILY HYDROLASE-LIKE, TYPE 3"/>
    <property type="match status" value="1"/>
</dbReference>
<comment type="caution">
    <text evidence="1">The sequence shown here is derived from an EMBL/GenBank/DDBJ whole genome shotgun (WGS) entry which is preliminary data.</text>
</comment>
<dbReference type="GO" id="GO:0000287">
    <property type="term" value="F:magnesium ion binding"/>
    <property type="evidence" value="ECO:0007669"/>
    <property type="project" value="TreeGrafter"/>
</dbReference>
<sequence length="268" mass="31234">MYENIKLIVCDIDGTMVPSHHKLSDYGKEMIQKIKEKNILFGIASGRSIKDIKYILSTWGYNQIDFIIGLNGSQLYDGTDDKVYDYFQMKPEWIKETFDIMRPFSHNPVMYFQKAYMCGVYDEKIHFSAQYTKSDYVVAQSEEDFYQEPNAKIMFRVDEKDMPEVERRVKEFESVYYKGNKTQSTLMEFQNRQASKAYALEQFCIKHNIKLIDTMAFGDTTNDNEMIEAAGIGVCMINGSQDTKELADVITEKSVIEDGWADFIDRYI</sequence>
<evidence type="ECO:0000313" key="2">
    <source>
        <dbReference type="Proteomes" id="UP000470082"/>
    </source>
</evidence>
<dbReference type="SUPFAM" id="SSF56784">
    <property type="entry name" value="HAD-like"/>
    <property type="match status" value="1"/>
</dbReference>
<dbReference type="InterPro" id="IPR023214">
    <property type="entry name" value="HAD_sf"/>
</dbReference>
<dbReference type="Gene3D" id="3.30.1240.10">
    <property type="match status" value="1"/>
</dbReference>
<dbReference type="Gene3D" id="3.40.50.1000">
    <property type="entry name" value="HAD superfamily/HAD-like"/>
    <property type="match status" value="1"/>
</dbReference>
<protein>
    <submittedName>
        <fullName evidence="1">HAD family phosphatase</fullName>
    </submittedName>
</protein>